<feature type="domain" description="Nicotinate phosphoribosyltransferase N-terminal" evidence="11">
    <location>
        <begin position="10"/>
        <end position="133"/>
    </location>
</feature>
<keyword evidence="14" id="KW-1185">Reference proteome</keyword>
<dbReference type="AlphaFoldDB" id="A0AA41Y9J8"/>
<dbReference type="PIRSF" id="PIRSF000484">
    <property type="entry name" value="NAPRT"/>
    <property type="match status" value="1"/>
</dbReference>
<dbReference type="InterPro" id="IPR007229">
    <property type="entry name" value="Nic_PRibTrfase-Fam"/>
</dbReference>
<evidence type="ECO:0000313" key="13">
    <source>
        <dbReference type="EMBL" id="MCW0481943.1"/>
    </source>
</evidence>
<gene>
    <name evidence="13" type="ORF">N2K84_04315</name>
</gene>
<evidence type="ECO:0000256" key="1">
    <source>
        <dbReference type="ARBA" id="ARBA00004952"/>
    </source>
</evidence>
<dbReference type="NCBIfam" id="NF006695">
    <property type="entry name" value="PRK09243.1-2"/>
    <property type="match status" value="1"/>
</dbReference>
<dbReference type="Gene3D" id="3.20.140.10">
    <property type="entry name" value="nicotinate phosphoribosyltransferase"/>
    <property type="match status" value="1"/>
</dbReference>
<keyword evidence="5 9" id="KW-0436">Ligase</keyword>
<proteinExistence type="inferred from homology"/>
<evidence type="ECO:0000256" key="3">
    <source>
        <dbReference type="ARBA" id="ARBA00013236"/>
    </source>
</evidence>
<feature type="domain" description="Nicotinate/nicotinamide phosphoribosyltransferase" evidence="10">
    <location>
        <begin position="155"/>
        <end position="321"/>
    </location>
</feature>
<evidence type="ECO:0000256" key="4">
    <source>
        <dbReference type="ARBA" id="ARBA00022553"/>
    </source>
</evidence>
<dbReference type="EMBL" id="JAPAAF010000004">
    <property type="protein sequence ID" value="MCW0481943.1"/>
    <property type="molecule type" value="Genomic_DNA"/>
</dbReference>
<accession>A0AA41Y9J8</accession>
<keyword evidence="7 9" id="KW-0808">Transferase</keyword>
<comment type="catalytic activity">
    <reaction evidence="8 9">
        <text>5-phospho-alpha-D-ribose 1-diphosphate + nicotinate + ATP + H2O = nicotinate beta-D-ribonucleotide + ADP + phosphate + diphosphate</text>
        <dbReference type="Rhea" id="RHEA:36163"/>
        <dbReference type="ChEBI" id="CHEBI:15377"/>
        <dbReference type="ChEBI" id="CHEBI:30616"/>
        <dbReference type="ChEBI" id="CHEBI:32544"/>
        <dbReference type="ChEBI" id="CHEBI:33019"/>
        <dbReference type="ChEBI" id="CHEBI:43474"/>
        <dbReference type="ChEBI" id="CHEBI:57502"/>
        <dbReference type="ChEBI" id="CHEBI:58017"/>
        <dbReference type="ChEBI" id="CHEBI:456216"/>
        <dbReference type="EC" id="6.3.4.21"/>
    </reaction>
</comment>
<evidence type="ECO:0000313" key="14">
    <source>
        <dbReference type="Proteomes" id="UP001163821"/>
    </source>
</evidence>
<dbReference type="RefSeq" id="WP_282590552.1">
    <property type="nucleotide sequence ID" value="NZ_JAPAAF010000004.1"/>
</dbReference>
<keyword evidence="4" id="KW-0597">Phosphoprotein</keyword>
<evidence type="ECO:0000259" key="10">
    <source>
        <dbReference type="Pfam" id="PF04095"/>
    </source>
</evidence>
<dbReference type="InterPro" id="IPR040727">
    <property type="entry name" value="NAPRTase_N"/>
</dbReference>
<evidence type="ECO:0000256" key="6">
    <source>
        <dbReference type="ARBA" id="ARBA00022642"/>
    </source>
</evidence>
<dbReference type="InterPro" id="IPR036068">
    <property type="entry name" value="Nicotinate_pribotase-like_C"/>
</dbReference>
<evidence type="ECO:0000256" key="5">
    <source>
        <dbReference type="ARBA" id="ARBA00022598"/>
    </source>
</evidence>
<dbReference type="InterPro" id="IPR041619">
    <property type="entry name" value="NAPRTase_C"/>
</dbReference>
<evidence type="ECO:0000256" key="7">
    <source>
        <dbReference type="ARBA" id="ARBA00022679"/>
    </source>
</evidence>
<dbReference type="InterPro" id="IPR006405">
    <property type="entry name" value="Nic_PRibTrfase_pncB"/>
</dbReference>
<dbReference type="EC" id="6.3.4.21" evidence="3 9"/>
<keyword evidence="13" id="KW-0328">Glycosyltransferase</keyword>
<protein>
    <recommendedName>
        <fullName evidence="3 9">Nicotinate phosphoribosyltransferase</fullName>
        <ecNumber evidence="3 9">6.3.4.21</ecNumber>
    </recommendedName>
</protein>
<evidence type="ECO:0000259" key="11">
    <source>
        <dbReference type="Pfam" id="PF17767"/>
    </source>
</evidence>
<dbReference type="CDD" id="cd01570">
    <property type="entry name" value="NAPRTase_A"/>
    <property type="match status" value="1"/>
</dbReference>
<dbReference type="Pfam" id="PF17956">
    <property type="entry name" value="NAPRTase_C"/>
    <property type="match status" value="1"/>
</dbReference>
<dbReference type="GO" id="GO:0005829">
    <property type="term" value="C:cytosol"/>
    <property type="evidence" value="ECO:0007669"/>
    <property type="project" value="TreeGrafter"/>
</dbReference>
<comment type="PTM">
    <text evidence="9">Transiently phosphorylated on a His residue during the reaction cycle. Phosphorylation strongly increases the affinity for substrates and increases the rate of nicotinate D-ribonucleotide production. Dephosphorylation regenerates the low-affinity form of the enzyme, leading to product release.</text>
</comment>
<comment type="pathway">
    <text evidence="1 9">Cofactor biosynthesis; NAD(+) biosynthesis; nicotinate D-ribonucleotide from nicotinate: step 1/1.</text>
</comment>
<feature type="domain" description="Nicotinate phosphoribosyltransferase C-terminal" evidence="12">
    <location>
        <begin position="355"/>
        <end position="457"/>
    </location>
</feature>
<dbReference type="FunFam" id="3.20.20.70:FF:000076">
    <property type="entry name" value="Nicotinate phosphoribosyltransferase"/>
    <property type="match status" value="1"/>
</dbReference>
<dbReference type="SUPFAM" id="SSF51690">
    <property type="entry name" value="Nicotinate/Quinolinate PRTase C-terminal domain-like"/>
    <property type="match status" value="1"/>
</dbReference>
<evidence type="ECO:0000256" key="8">
    <source>
        <dbReference type="ARBA" id="ARBA00048668"/>
    </source>
</evidence>
<keyword evidence="6 9" id="KW-0662">Pyridine nucleotide biosynthesis</keyword>
<dbReference type="SUPFAM" id="SSF54675">
    <property type="entry name" value="Nicotinate/Quinolinate PRTase N-terminal domain-like"/>
    <property type="match status" value="1"/>
</dbReference>
<dbReference type="NCBIfam" id="TIGR01513">
    <property type="entry name" value="NAPRTase_put"/>
    <property type="match status" value="1"/>
</dbReference>
<name>A0AA41Y9J8_9BACT</name>
<evidence type="ECO:0000259" key="12">
    <source>
        <dbReference type="Pfam" id="PF17956"/>
    </source>
</evidence>
<evidence type="ECO:0000256" key="9">
    <source>
        <dbReference type="RuleBase" id="RU365100"/>
    </source>
</evidence>
<dbReference type="InterPro" id="IPR013785">
    <property type="entry name" value="Aldolase_TIM"/>
</dbReference>
<dbReference type="NCBIfam" id="NF009131">
    <property type="entry name" value="PRK12484.1"/>
    <property type="match status" value="1"/>
</dbReference>
<dbReference type="GO" id="GO:0047280">
    <property type="term" value="F:nicotinamide phosphoribosyltransferase activity"/>
    <property type="evidence" value="ECO:0007669"/>
    <property type="project" value="UniProtKB-ARBA"/>
</dbReference>
<dbReference type="GO" id="GO:0004516">
    <property type="term" value="F:nicotinate phosphoribosyltransferase activity"/>
    <property type="evidence" value="ECO:0007669"/>
    <property type="project" value="UniProtKB-UniRule"/>
</dbReference>
<dbReference type="Proteomes" id="UP001163821">
    <property type="component" value="Unassembled WGS sequence"/>
</dbReference>
<dbReference type="Gene3D" id="3.20.20.70">
    <property type="entry name" value="Aldolase class I"/>
    <property type="match status" value="1"/>
</dbReference>
<dbReference type="InterPro" id="IPR041525">
    <property type="entry name" value="N/Namide_PRibTrfase"/>
</dbReference>
<dbReference type="GO" id="GO:0034355">
    <property type="term" value="P:NAD+ biosynthetic process via the salvage pathway"/>
    <property type="evidence" value="ECO:0007669"/>
    <property type="project" value="TreeGrafter"/>
</dbReference>
<comment type="function">
    <text evidence="9">Catalyzes the first step in the biosynthesis of NAD from nicotinic acid, the ATP-dependent synthesis of beta-nicotinate D-ribonucleotide from nicotinate and 5-phospho-D-ribose 1-phosphate.</text>
</comment>
<sequence>MNLIEKGSGLYTDHYELTMAQGYFLSGRHNKPACFDYFFRKIPYQGGFVVFSGLSSLLELLENFRFDQDACIYLASIGFDERFVDFLSRFSFQGDIISVREGEVIFPNEPVLRVEGNILETQLIETVLLNILNFESLIATKACRMRLAAGRRLLLEFGLRRAQGLGGINATKAAISGGFDKTSNVYGAWQFGAESSGTMAHSWIQSFEDELTAFRVYAEHFPDNCILLVDTYNTLKSGVPNAIIVARELKENGHRLIGVRLDSGDLTYLSKQTRKMLDAAGLTEVKIVASNQLDEHIIQSLLAQGAPIDVFGVGTSLVTGKDDPALDGVYKLSWFDGKPSLKVSENKTKMTLPGKKTIHRFLDKENQFYADGISNIGEGTYDYIHHPAEPEKRKQVVNLQKEELMTQVMKNGKTIQPLASPAENAAFTLKRLQQLPEEHKRFLNPHVYKIGISEKLLASRNAVADHVYRKNEF</sequence>
<reference evidence="13" key="1">
    <citation type="submission" date="2022-10" db="EMBL/GenBank/DDBJ databases">
        <title>Gaoshiqiia sediminis gen. nov., sp. nov., isolated from coastal sediment.</title>
        <authorList>
            <person name="Yu W.X."/>
            <person name="Mu D.S."/>
            <person name="Du J.Z."/>
            <person name="Liang Y.Q."/>
        </authorList>
    </citation>
    <scope>NUCLEOTIDE SEQUENCE</scope>
    <source>
        <strain evidence="13">A06</strain>
    </source>
</reference>
<dbReference type="Pfam" id="PF17767">
    <property type="entry name" value="NAPRTase_N"/>
    <property type="match status" value="1"/>
</dbReference>
<comment type="similarity">
    <text evidence="2 9">Belongs to the NAPRTase family.</text>
</comment>
<dbReference type="Pfam" id="PF04095">
    <property type="entry name" value="NAPRTase"/>
    <property type="match status" value="1"/>
</dbReference>
<organism evidence="13 14">
    <name type="scientific">Gaoshiqia sediminis</name>
    <dbReference type="NCBI Taxonomy" id="2986998"/>
    <lineage>
        <taxon>Bacteria</taxon>
        <taxon>Pseudomonadati</taxon>
        <taxon>Bacteroidota</taxon>
        <taxon>Bacteroidia</taxon>
        <taxon>Marinilabiliales</taxon>
        <taxon>Prolixibacteraceae</taxon>
        <taxon>Gaoshiqia</taxon>
    </lineage>
</organism>
<dbReference type="PANTHER" id="PTHR11098:SF1">
    <property type="entry name" value="NICOTINATE PHOSPHORIBOSYLTRANSFERASE"/>
    <property type="match status" value="1"/>
</dbReference>
<dbReference type="PANTHER" id="PTHR11098">
    <property type="entry name" value="NICOTINATE PHOSPHORIBOSYLTRANSFERASE"/>
    <property type="match status" value="1"/>
</dbReference>
<evidence type="ECO:0000256" key="2">
    <source>
        <dbReference type="ARBA" id="ARBA00010897"/>
    </source>
</evidence>
<comment type="caution">
    <text evidence="13">The sequence shown here is derived from an EMBL/GenBank/DDBJ whole genome shotgun (WGS) entry which is preliminary data.</text>
</comment>